<organism evidence="2 3">
    <name type="scientific">Paramecium sonneborni</name>
    <dbReference type="NCBI Taxonomy" id="65129"/>
    <lineage>
        <taxon>Eukaryota</taxon>
        <taxon>Sar</taxon>
        <taxon>Alveolata</taxon>
        <taxon>Ciliophora</taxon>
        <taxon>Intramacronucleata</taxon>
        <taxon>Oligohymenophorea</taxon>
        <taxon>Peniculida</taxon>
        <taxon>Parameciidae</taxon>
        <taxon>Paramecium</taxon>
    </lineage>
</organism>
<keyword evidence="1" id="KW-0472">Membrane</keyword>
<reference evidence="2" key="1">
    <citation type="submission" date="2021-01" db="EMBL/GenBank/DDBJ databases">
        <authorList>
            <consortium name="Genoscope - CEA"/>
            <person name="William W."/>
        </authorList>
    </citation>
    <scope>NUCLEOTIDE SEQUENCE</scope>
</reference>
<evidence type="ECO:0000313" key="3">
    <source>
        <dbReference type="Proteomes" id="UP000692954"/>
    </source>
</evidence>
<evidence type="ECO:0000256" key="1">
    <source>
        <dbReference type="SAM" id="Phobius"/>
    </source>
</evidence>
<comment type="caution">
    <text evidence="2">The sequence shown here is derived from an EMBL/GenBank/DDBJ whole genome shotgun (WGS) entry which is preliminary data.</text>
</comment>
<dbReference type="EMBL" id="CAJJDN010000247">
    <property type="protein sequence ID" value="CAD8129844.1"/>
    <property type="molecule type" value="Genomic_DNA"/>
</dbReference>
<proteinExistence type="predicted"/>
<keyword evidence="3" id="KW-1185">Reference proteome</keyword>
<sequence>MNFLKSFDQFGVSYKQEIFKNEKQFKSAFGGITSLLLYTLSLVYFFINCFFGQMGTNYLEFQFKNQHKIMLMYHLNMILLYFKLWE</sequence>
<keyword evidence="1" id="KW-0812">Transmembrane</keyword>
<dbReference type="OrthoDB" id="290195at2759"/>
<accession>A0A8S1RTN0</accession>
<dbReference type="AlphaFoldDB" id="A0A8S1RTN0"/>
<name>A0A8S1RTN0_9CILI</name>
<evidence type="ECO:0000313" key="2">
    <source>
        <dbReference type="EMBL" id="CAD8129844.1"/>
    </source>
</evidence>
<keyword evidence="1" id="KW-1133">Transmembrane helix</keyword>
<feature type="transmembrane region" description="Helical" evidence="1">
    <location>
        <begin position="28"/>
        <end position="47"/>
    </location>
</feature>
<gene>
    <name evidence="2" type="ORF">PSON_ATCC_30995.1.T2470002</name>
</gene>
<protein>
    <submittedName>
        <fullName evidence="2">Uncharacterized protein</fullName>
    </submittedName>
</protein>
<dbReference type="Proteomes" id="UP000692954">
    <property type="component" value="Unassembled WGS sequence"/>
</dbReference>